<dbReference type="InterPro" id="IPR032675">
    <property type="entry name" value="LRR_dom_sf"/>
</dbReference>
<gene>
    <name evidence="6" type="ORF">SEMRO_43_G026290.1</name>
</gene>
<sequence length="838" mass="91482">MKADHEHDDSISQPEMVNGDNEDDDGMDASLFEIIQSRAGQAQPPTNEKMPDKSTNTAAIGSGTTPITHHARTITAEVDVDVDVDDDTVLDTLLEKGRVVQCTSGTISNTRTAANANANATRVDTGTPKVEEQALETPTRANADVDTSTRTHMPTLERQRRPPPESQPGAFALGGRGESEEHQVEEPVEVYSPTSTNESQSTNRSLNDGLVEAREVEDEENPAQTLPHAQEYRYKAAENGFQQYRPFFCGVLVIVMLAVLLGLYFGVQNGENKESSKQEEQSLPPTVILTNTPTATPSAAPSAIMADLFEILPDYTLESLRNFSSPQSEALRWLENYPNISQMETWRKEQLLAMTTFYHAMNGSHWAPQAASTWIDYETSECQWFSTVEGYVNEDGTWTIPEFIISFAHNQLSEELGYQPTQCDGDGRINAIALLGAIQPATGVRVPPEIELLSSLQYFDLSFNQLHTNLEDVMPPQLFQLKDLVVLGQNFNFLTGTLPTSIGLLTKLENFEMMTNMLKGTLPTQVAMLTDLQFLAVLGTQLTGNLPSELGLLTSLTSLGAEQNMFTGTIPTEWRNMKKLKQIYLSRNPGLTSSIPPELGELSSLNTLNLDGCSFTGTLPSELFLLTSLGALYLQANLLTGVLPTDLGLLSSLKYLHLGGNELSGPIPHELALLTSLKALALGGAFHTGTIPRGVGLLQNLTRLMLTDSLLTGMIPSEIGLLSYLQVLDLSNNPDLSGPIPSEIGLLRDLFELFLSNNTHMSGSLPLELEELVSAYNLSEVYLQGSVSLTGEIPAGVCFLQIPNCSYPYGWYHAPCVLEFECTGYLCGCGCNCTDTSF</sequence>
<keyword evidence="2" id="KW-0677">Repeat</keyword>
<dbReference type="FunFam" id="3.80.10.10:FF:000095">
    <property type="entry name" value="LRR receptor-like serine/threonine-protein kinase GSO1"/>
    <property type="match status" value="1"/>
</dbReference>
<dbReference type="Proteomes" id="UP001153069">
    <property type="component" value="Unassembled WGS sequence"/>
</dbReference>
<dbReference type="Pfam" id="PF00560">
    <property type="entry name" value="LRR_1"/>
    <property type="match status" value="3"/>
</dbReference>
<evidence type="ECO:0000313" key="7">
    <source>
        <dbReference type="Proteomes" id="UP001153069"/>
    </source>
</evidence>
<reference evidence="6" key="1">
    <citation type="submission" date="2020-06" db="EMBL/GenBank/DDBJ databases">
        <authorList>
            <consortium name="Plant Systems Biology data submission"/>
        </authorList>
    </citation>
    <scope>NUCLEOTIDE SEQUENCE</scope>
    <source>
        <strain evidence="6">D6</strain>
    </source>
</reference>
<evidence type="ECO:0000256" key="1">
    <source>
        <dbReference type="ARBA" id="ARBA00022614"/>
    </source>
</evidence>
<comment type="caution">
    <text evidence="6">The sequence shown here is derived from an EMBL/GenBank/DDBJ whole genome shotgun (WGS) entry which is preliminary data.</text>
</comment>
<proteinExistence type="predicted"/>
<dbReference type="PANTHER" id="PTHR48004">
    <property type="entry name" value="OS01G0149700 PROTEIN"/>
    <property type="match status" value="1"/>
</dbReference>
<keyword evidence="1" id="KW-0433">Leucine-rich repeat</keyword>
<feature type="region of interest" description="Disordered" evidence="4">
    <location>
        <begin position="123"/>
        <end position="205"/>
    </location>
</feature>
<organism evidence="6 7">
    <name type="scientific">Seminavis robusta</name>
    <dbReference type="NCBI Taxonomy" id="568900"/>
    <lineage>
        <taxon>Eukaryota</taxon>
        <taxon>Sar</taxon>
        <taxon>Stramenopiles</taxon>
        <taxon>Ochrophyta</taxon>
        <taxon>Bacillariophyta</taxon>
        <taxon>Bacillariophyceae</taxon>
        <taxon>Bacillariophycidae</taxon>
        <taxon>Naviculales</taxon>
        <taxon>Naviculaceae</taxon>
        <taxon>Seminavis</taxon>
    </lineage>
</organism>
<keyword evidence="3 5" id="KW-0472">Membrane</keyword>
<keyword evidence="6" id="KW-0675">Receptor</keyword>
<evidence type="ECO:0000256" key="2">
    <source>
        <dbReference type="ARBA" id="ARBA00022737"/>
    </source>
</evidence>
<dbReference type="InterPro" id="IPR052941">
    <property type="entry name" value="StomDev_PlantInt_Reg"/>
</dbReference>
<feature type="compositionally biased region" description="Basic and acidic residues" evidence="4">
    <location>
        <begin position="1"/>
        <end position="10"/>
    </location>
</feature>
<feature type="transmembrane region" description="Helical" evidence="5">
    <location>
        <begin position="247"/>
        <end position="267"/>
    </location>
</feature>
<name>A0A9N8H3P7_9STRA</name>
<dbReference type="OrthoDB" id="203703at2759"/>
<evidence type="ECO:0000313" key="6">
    <source>
        <dbReference type="EMBL" id="CAB9498702.1"/>
    </source>
</evidence>
<dbReference type="Gene3D" id="3.80.10.10">
    <property type="entry name" value="Ribonuclease Inhibitor"/>
    <property type="match status" value="4"/>
</dbReference>
<dbReference type="GO" id="GO:0016301">
    <property type="term" value="F:kinase activity"/>
    <property type="evidence" value="ECO:0007669"/>
    <property type="project" value="UniProtKB-KW"/>
</dbReference>
<dbReference type="SUPFAM" id="SSF52058">
    <property type="entry name" value="L domain-like"/>
    <property type="match status" value="1"/>
</dbReference>
<evidence type="ECO:0000256" key="3">
    <source>
        <dbReference type="ARBA" id="ARBA00023136"/>
    </source>
</evidence>
<dbReference type="FunFam" id="3.80.10.10:FF:000041">
    <property type="entry name" value="LRR receptor-like serine/threonine-protein kinase ERECTA"/>
    <property type="match status" value="1"/>
</dbReference>
<keyword evidence="5" id="KW-0812">Transmembrane</keyword>
<dbReference type="AlphaFoldDB" id="A0A9N8H3P7"/>
<dbReference type="EMBL" id="CAICTM010000043">
    <property type="protein sequence ID" value="CAB9498702.1"/>
    <property type="molecule type" value="Genomic_DNA"/>
</dbReference>
<keyword evidence="7" id="KW-1185">Reference proteome</keyword>
<protein>
    <submittedName>
        <fullName evidence="6">LRR receptor-like serine threonine-protein kinase</fullName>
    </submittedName>
</protein>
<evidence type="ECO:0000256" key="4">
    <source>
        <dbReference type="SAM" id="MobiDB-lite"/>
    </source>
</evidence>
<keyword evidence="6" id="KW-0808">Transferase</keyword>
<feature type="region of interest" description="Disordered" evidence="4">
    <location>
        <begin position="1"/>
        <end position="54"/>
    </location>
</feature>
<accession>A0A9N8H3P7</accession>
<dbReference type="InterPro" id="IPR001611">
    <property type="entry name" value="Leu-rich_rpt"/>
</dbReference>
<evidence type="ECO:0000256" key="5">
    <source>
        <dbReference type="SAM" id="Phobius"/>
    </source>
</evidence>
<keyword evidence="5" id="KW-1133">Transmembrane helix</keyword>
<keyword evidence="6" id="KW-0418">Kinase</keyword>
<feature type="compositionally biased region" description="Polar residues" evidence="4">
    <location>
        <begin position="192"/>
        <end position="205"/>
    </location>
</feature>
<dbReference type="PANTHER" id="PTHR48004:SF59">
    <property type="entry name" value="LEUCINE-RICH REPEAT-CONTAINING N-TERMINAL PLANT-TYPE DOMAIN-CONTAINING PROTEIN"/>
    <property type="match status" value="1"/>
</dbReference>